<evidence type="ECO:0000256" key="6">
    <source>
        <dbReference type="ARBA" id="ARBA00023163"/>
    </source>
</evidence>
<proteinExistence type="inferred from homology"/>
<dbReference type="Pfam" id="PF09497">
    <property type="entry name" value="Med12"/>
    <property type="match status" value="1"/>
</dbReference>
<name>A0ABP0GD31_CLALP</name>
<comment type="subcellular location">
    <subcellularLocation>
        <location evidence="1">Nucleus</location>
    </subcellularLocation>
</comment>
<evidence type="ECO:0000313" key="10">
    <source>
        <dbReference type="EMBL" id="CAK8689657.1"/>
    </source>
</evidence>
<evidence type="ECO:0000256" key="7">
    <source>
        <dbReference type="ARBA" id="ARBA00023242"/>
    </source>
</evidence>
<keyword evidence="11" id="KW-1185">Reference proteome</keyword>
<dbReference type="PANTHER" id="PTHR46007">
    <property type="entry name" value="MEDIATOR OF RNA POLYMERASE II TRANSCRIPTION SUBUNIT 12"/>
    <property type="match status" value="1"/>
</dbReference>
<evidence type="ECO:0000256" key="8">
    <source>
        <dbReference type="SAM" id="MobiDB-lite"/>
    </source>
</evidence>
<comment type="caution">
    <text evidence="10">The sequence shown here is derived from an EMBL/GenBank/DDBJ whole genome shotgun (WGS) entry which is preliminary data.</text>
</comment>
<keyword evidence="7" id="KW-0539">Nucleus</keyword>
<evidence type="ECO:0000256" key="1">
    <source>
        <dbReference type="ARBA" id="ARBA00004123"/>
    </source>
</evidence>
<keyword evidence="4" id="KW-0805">Transcription regulation</keyword>
<feature type="compositionally biased region" description="Polar residues" evidence="8">
    <location>
        <begin position="770"/>
        <end position="786"/>
    </location>
</feature>
<dbReference type="EMBL" id="CAWYQH010000108">
    <property type="protein sequence ID" value="CAK8689657.1"/>
    <property type="molecule type" value="Genomic_DNA"/>
</dbReference>
<evidence type="ECO:0000256" key="5">
    <source>
        <dbReference type="ARBA" id="ARBA00023159"/>
    </source>
</evidence>
<feature type="region of interest" description="Disordered" evidence="8">
    <location>
        <begin position="1853"/>
        <end position="1935"/>
    </location>
</feature>
<reference evidence="10 11" key="1">
    <citation type="submission" date="2024-02" db="EMBL/GenBank/DDBJ databases">
        <authorList>
            <person name="Daric V."/>
            <person name="Darras S."/>
        </authorList>
    </citation>
    <scope>NUCLEOTIDE SEQUENCE [LARGE SCALE GENOMIC DNA]</scope>
</reference>
<dbReference type="InterPro" id="IPR019035">
    <property type="entry name" value="Mediator_Med12"/>
</dbReference>
<gene>
    <name evidence="10" type="ORF">CVLEPA_LOCUS21628</name>
</gene>
<evidence type="ECO:0000256" key="4">
    <source>
        <dbReference type="ARBA" id="ARBA00023015"/>
    </source>
</evidence>
<dbReference type="InterPro" id="IPR021990">
    <property type="entry name" value="Mediator_Med12_LCEWAV"/>
</dbReference>
<evidence type="ECO:0000259" key="9">
    <source>
        <dbReference type="SMART" id="SM01281"/>
    </source>
</evidence>
<feature type="domain" description="Mediator complex subunit Med12" evidence="9">
    <location>
        <begin position="97"/>
        <end position="160"/>
    </location>
</feature>
<keyword evidence="6" id="KW-0804">Transcription</keyword>
<feature type="compositionally biased region" description="Basic residues" evidence="8">
    <location>
        <begin position="1895"/>
        <end position="1909"/>
    </location>
</feature>
<evidence type="ECO:0000256" key="3">
    <source>
        <dbReference type="ARBA" id="ARBA00022491"/>
    </source>
</evidence>
<organism evidence="10 11">
    <name type="scientific">Clavelina lepadiformis</name>
    <name type="common">Light-bulb sea squirt</name>
    <name type="synonym">Ascidia lepadiformis</name>
    <dbReference type="NCBI Taxonomy" id="159417"/>
    <lineage>
        <taxon>Eukaryota</taxon>
        <taxon>Metazoa</taxon>
        <taxon>Chordata</taxon>
        <taxon>Tunicata</taxon>
        <taxon>Ascidiacea</taxon>
        <taxon>Aplousobranchia</taxon>
        <taxon>Clavelinidae</taxon>
        <taxon>Clavelina</taxon>
    </lineage>
</organism>
<dbReference type="Pfam" id="PF12145">
    <property type="entry name" value="Med12-LCEWAV"/>
    <property type="match status" value="1"/>
</dbReference>
<evidence type="ECO:0000256" key="2">
    <source>
        <dbReference type="ARBA" id="ARBA00010289"/>
    </source>
</evidence>
<feature type="compositionally biased region" description="Low complexity" evidence="8">
    <location>
        <begin position="563"/>
        <end position="573"/>
    </location>
</feature>
<sequence>MATANFLETRWLKRQKLGPPDVYPQDPKQKEDELTSVNVKQGFINPTLFNDEYSSAHSYNIDSNKISQSFSHLLTQKQIFNTYNDAAKRRPQVGKENFYLVPVINPKVRNHLQNWFKDLSSSKSLSLLSKRVPVFSKKEDIFQSLAEYDVPLVRSTWFIKMSAAYHLTQTDVKNKKRAANDPNSDWTQAICKFMREQLTKLNEGNAFAKTNGTLSQHISLLLGSVGSGTVAYLNPPTVIARDDFEKQSQYISNLAHHMYSEDLLDKHEFLTWLVEEFELIPLYDEIALSYFMPFVLQYIEEVVKNQLLARRMCFTAAHHLNWIFLDNYSLRSDSPSMQSGLHASNLSQSAQNGIYPAQQQLQQQCPAHLHSIAHTLASVIQCTTLSCPGALVWYPPVDPRTCGSPMDLLPCAPSALLLPDLDKNDEVGHHEDTTTRNVLYEKEVEIVRRSTAAELRWSSAKCQESNAGHTINRVLTSLEALDKHRFSHRDSLMSLYHKIFDQTLGKDLDMQVSKSSEEAVIGLLCEWAITAKRLGEHRAAVVAKLLDLRQAFYEREQQPTGANINESTSSNSSQQPGSAPDMSSFMETSVSQNQASRSMPRFQSLLFTFLDTQAPELNDPNNAEQLQEFKNLVLLFSELIEHDVFAYDQYLNMLISRGDICPGQIASLPSYAVPTPQSDLNLSSNSNLDRSISSNPGMLSSGLLENRHLDGLRMDGSHDPSNSILMVHSSKMDPSEHEFLPGHDSMFNPDQRSDRHFLDAVRPIDKKSNSSKVTAGNGLSNSSSSPTQLGSLWGYHQPRHVQYIMHFPLPYQDDDITYEWNQRLVALYGAGRQKTFVKKAVRKITRHLIKLIQNKRGVDEKDYIQPVSWGPPGKKGKVKSTSSHAELLSRYRALSYFDQHMVTAHVAKALLACLGNYTSGRSMILPNLNVVMLLFDLMQEALNISGMVQTAVSICTALASLSSAIKQKKHDMKSFKTTDAWYCTELSHIVVAIVWNYQSYLNLYTDLTVEAFDGFFSLAKESFLYSPAQCTSSDRIILTFMYEIYCLLSVKSHTPLSESLAAFGNYALPVKQTLFNTKKPAASNYRYDTTFMRDFLENPDAESPLSVAECYGDKLRDMTCRYSFVCTAIISVCCGQQNLKKVNALASFCAEMNARCNELSAEWLGVLKALCSSSSCATSSFNDVLLNVDASDAQIRNPLALFTAVLIARGCLSFSDVIKHVAIPSLLRRCQSNASTLDTGARLTCHLLLQLFKAPNATNTSNTKYSFYLPSSSDRHLLATAQHNIEVGAVVAVLKSVLKLGDTSRSSERNIYKLDGDDNDGVTSFLAPIHDFDDFDIRMDTNTIDHSVDKNQNSLDGASLSEFAKHTLRVICAQQWVRERCLKESFLDHLMDQILTREQRQNLIQLILYPEEDVKQRLSSLSGDPRSYVVDILASMTRWTLRQRMLELQAMLHESPQEKSLPEHIAKATIEVFQQQQFMEATRERKYLTGPELDRCNVWLVAPLVSKLSTQVQGRVLQEASDILEARKNWPTSSTRSAVNVRADHDEHGSSLLNHQPFLTLILTCLNSLKAKDQDEQRDSLLESLQSQIVMLHTEWHSAWNQRDIGKDMPLLSSSQNGVHDALQLRLSLVGGMFDTVQSNSQWTSDVVVLLTTLINSGMVDVQINADLFNTVYDMIAVLLHHTLGGDEPSRAEGSKREYMNIVKKMKKEIGENQTESIKQLRQLLPIHRTDVYIVCCEPIGPLMDVKGNKVPVPVDGNHGLQVASKQKLNVWEIIEGLKNPAPLCLAWFGARKTERKVLFYEQEQALLLYHEHGNKRWCELFVLNTSKLFSSPWSSWVCRSLDEFLKPPQLPPEEEIIAKTPPPPKTAERKTSISKIAASGSGTNTSTQNEMKRPPVKNPRKRSSRTRSKGPEPPLGPAFSRPITNTPGLSGPGNPAGNIINQMAQVQTSNFTGFTTPNPPSYVSFQQHTNLANSVPFPASGFSAQQRNLTATPAKEALVNHVRNRIANNAFNDTRIRQRAEPVKTGVHKVYNLQQRQGIPRQHIVNQPQSNQSYTTYGHQQNQQTGMVQNYNQSIYRNTNAPGGPMGYQHTNVSGRQPNPQYISQQQRQLRNPSYNMQQTYAGQQQQQQQMMGMQTQQAQQQTQYGMNQLQNRSAQLNRLGQQQMGVHQINSSQTIQGGGMGQRQMIDHQQMMNTPQYGQQMQTNQQQASGMMGMRQNMIQPPQY</sequence>
<dbReference type="SMART" id="SM01281">
    <property type="entry name" value="Med12"/>
    <property type="match status" value="1"/>
</dbReference>
<feature type="region of interest" description="Disordered" evidence="8">
    <location>
        <begin position="764"/>
        <end position="786"/>
    </location>
</feature>
<accession>A0ABP0GD31</accession>
<comment type="similarity">
    <text evidence="2">Belongs to the Mediator complex subunit 12 family.</text>
</comment>
<keyword evidence="5" id="KW-0010">Activator</keyword>
<dbReference type="PANTHER" id="PTHR46007:SF11">
    <property type="entry name" value="MEDIATOR OF RNA POLYMERASE II TRANSCRIPTION SUBUNIT 12"/>
    <property type="match status" value="1"/>
</dbReference>
<dbReference type="Proteomes" id="UP001642483">
    <property type="component" value="Unassembled WGS sequence"/>
</dbReference>
<protein>
    <recommendedName>
        <fullName evidence="9">Mediator complex subunit Med12 domain-containing protein</fullName>
    </recommendedName>
</protein>
<feature type="compositionally biased region" description="Polar residues" evidence="8">
    <location>
        <begin position="1881"/>
        <end position="1890"/>
    </location>
</feature>
<feature type="region of interest" description="Disordered" evidence="8">
    <location>
        <begin position="557"/>
        <end position="590"/>
    </location>
</feature>
<keyword evidence="3" id="KW-0678">Repressor</keyword>
<evidence type="ECO:0000313" key="11">
    <source>
        <dbReference type="Proteomes" id="UP001642483"/>
    </source>
</evidence>
<dbReference type="InterPro" id="IPR051647">
    <property type="entry name" value="Mediator_comp_sub12"/>
</dbReference>